<accession>A0AAN8MRV6</accession>
<comment type="caution">
    <text evidence="3">The sequence shown here is derived from an EMBL/GenBank/DDBJ whole genome shotgun (WGS) entry which is preliminary data.</text>
</comment>
<gene>
    <name evidence="3" type="ORF">TWF718_007887</name>
</gene>
<feature type="region of interest" description="Disordered" evidence="1">
    <location>
        <begin position="185"/>
        <end position="215"/>
    </location>
</feature>
<proteinExistence type="predicted"/>
<protein>
    <submittedName>
        <fullName evidence="3">Uncharacterized protein</fullName>
    </submittedName>
</protein>
<evidence type="ECO:0000313" key="4">
    <source>
        <dbReference type="Proteomes" id="UP001313282"/>
    </source>
</evidence>
<evidence type="ECO:0000256" key="2">
    <source>
        <dbReference type="SAM" id="SignalP"/>
    </source>
</evidence>
<name>A0AAN8MRV6_9PEZI</name>
<reference evidence="3 4" key="1">
    <citation type="submission" date="2019-10" db="EMBL/GenBank/DDBJ databases">
        <authorList>
            <person name="Palmer J.M."/>
        </authorList>
    </citation>
    <scope>NUCLEOTIDE SEQUENCE [LARGE SCALE GENOMIC DNA]</scope>
    <source>
        <strain evidence="3 4">TWF718</strain>
    </source>
</reference>
<keyword evidence="4" id="KW-1185">Reference proteome</keyword>
<evidence type="ECO:0000256" key="1">
    <source>
        <dbReference type="SAM" id="MobiDB-lite"/>
    </source>
</evidence>
<feature type="region of interest" description="Disordered" evidence="1">
    <location>
        <begin position="429"/>
        <end position="449"/>
    </location>
</feature>
<feature type="chain" id="PRO_5042811818" evidence="2">
    <location>
        <begin position="21"/>
        <end position="575"/>
    </location>
</feature>
<feature type="signal peptide" evidence="2">
    <location>
        <begin position="1"/>
        <end position="20"/>
    </location>
</feature>
<dbReference type="EMBL" id="JAVHNR010000005">
    <property type="protein sequence ID" value="KAK6342484.1"/>
    <property type="molecule type" value="Genomic_DNA"/>
</dbReference>
<sequence>MREMLWRKVLAFGAFSVVQAFKIEFGYGTSTGEFELLQTPAVYSPTDDICHEITNALAPGEEADFIRVQSLSPNDGDPAGIIAFYSSDEACRESNPMYIAWFKSVQNSIQAIVPYWTIVHLGSLRGSWTLGRTGYPEPKAWKNIPRRGISPEIGIVRGVKLRPGDTTMLFDEGWGVDAGGVVWEPNNSNTGPTGSQDSQNPNIVPGRTPSFQTKQTDGTEIFIYPDGSGKAIIPDGPVVDMRADGTSVAHQDGPDGFIAEFNPQTGALIQDSRGRNLHLNLEELEGIEALEAAGLFESPTIFNEVMSGLQSSLFSPSAEGYDGLSRLNGDFVADLGGRVEDDSPAEQLSRPKRKGKNIFQSIGSGVKNAYNWARRSCKFRSRKSARSPVVPECAADIDFMRENDFSPFSIGSPAASVSDIGEQSANNLRGSLSQQGQTVETANGDEQSFKYSFSPVPAGTEGEYTDENLDSPYFARRPGNEFTFRETEGSKGSEDVGQEVDEIIQSPSPADGQPLGILDIFNRKKGISEFTFKGDQGIQTINDIYEEDPLGSYPDMDGIEEDVVVQDISRASSSY</sequence>
<keyword evidence="2" id="KW-0732">Signal</keyword>
<dbReference type="AlphaFoldDB" id="A0AAN8MRV6"/>
<feature type="compositionally biased region" description="Polar residues" evidence="1">
    <location>
        <begin position="185"/>
        <end position="202"/>
    </location>
</feature>
<evidence type="ECO:0000313" key="3">
    <source>
        <dbReference type="EMBL" id="KAK6342484.1"/>
    </source>
</evidence>
<organism evidence="3 4">
    <name type="scientific">Orbilia javanica</name>
    <dbReference type="NCBI Taxonomy" id="47235"/>
    <lineage>
        <taxon>Eukaryota</taxon>
        <taxon>Fungi</taxon>
        <taxon>Dikarya</taxon>
        <taxon>Ascomycota</taxon>
        <taxon>Pezizomycotina</taxon>
        <taxon>Orbiliomycetes</taxon>
        <taxon>Orbiliales</taxon>
        <taxon>Orbiliaceae</taxon>
        <taxon>Orbilia</taxon>
    </lineage>
</organism>
<dbReference type="Proteomes" id="UP001313282">
    <property type="component" value="Unassembled WGS sequence"/>
</dbReference>